<evidence type="ECO:0000313" key="1">
    <source>
        <dbReference type="EMBL" id="MBH8554781.1"/>
    </source>
</evidence>
<name>A0A8J7HKZ6_9CYAN</name>
<dbReference type="RefSeq" id="WP_214441011.1">
    <property type="nucleotide sequence ID" value="NZ_JAECZB010000081.1"/>
</dbReference>
<sequence>MNKPQKLISQKFQLNSSLCQDLSNHQQETIKGGVFDAFTKVLVQSEPSLSRIDKSSPLLAKALSNNE</sequence>
<organism evidence="1 2">
    <name type="scientific">Atlanticothrix silvestris CENA357</name>
    <dbReference type="NCBI Taxonomy" id="1725252"/>
    <lineage>
        <taxon>Bacteria</taxon>
        <taxon>Bacillati</taxon>
        <taxon>Cyanobacteriota</taxon>
        <taxon>Cyanophyceae</taxon>
        <taxon>Nostocales</taxon>
        <taxon>Nodulariaceae</taxon>
        <taxon>Atlanticothrix</taxon>
        <taxon>Atlanticothrix silvestris</taxon>
    </lineage>
</organism>
<accession>A0A8J7HKZ6</accession>
<protein>
    <submittedName>
        <fullName evidence="1">Uncharacterized protein</fullName>
    </submittedName>
</protein>
<reference evidence="1 2" key="1">
    <citation type="journal article" date="2021" name="Int. J. Syst. Evol. Microbiol.">
        <title>Amazonocrinis nigriterrae gen. nov., sp. nov., Atlanticothrix silvestris gen. nov., sp. nov. and Dendronalium phyllosphericum gen. nov., sp. nov., nostocacean cyanobacteria from Brazilian environments.</title>
        <authorList>
            <person name="Alvarenga D.O."/>
            <person name="Andreote A.P.D."/>
            <person name="Branco L.H.Z."/>
            <person name="Delbaje E."/>
            <person name="Cruz R.B."/>
            <person name="Varani A.M."/>
            <person name="Fiore M.F."/>
        </authorList>
    </citation>
    <scope>NUCLEOTIDE SEQUENCE [LARGE SCALE GENOMIC DNA]</scope>
    <source>
        <strain evidence="1 2">CENA357</strain>
    </source>
</reference>
<dbReference type="EMBL" id="JAECZB010000081">
    <property type="protein sequence ID" value="MBH8554781.1"/>
    <property type="molecule type" value="Genomic_DNA"/>
</dbReference>
<comment type="caution">
    <text evidence="1">The sequence shown here is derived from an EMBL/GenBank/DDBJ whole genome shotgun (WGS) entry which is preliminary data.</text>
</comment>
<dbReference type="Proteomes" id="UP000599391">
    <property type="component" value="Unassembled WGS sequence"/>
</dbReference>
<gene>
    <name evidence="1" type="ORF">I8751_20970</name>
</gene>
<dbReference type="AlphaFoldDB" id="A0A8J7HKZ6"/>
<evidence type="ECO:0000313" key="2">
    <source>
        <dbReference type="Proteomes" id="UP000599391"/>
    </source>
</evidence>
<proteinExistence type="predicted"/>
<keyword evidence="2" id="KW-1185">Reference proteome</keyword>